<dbReference type="InterPro" id="IPR006128">
    <property type="entry name" value="Lipoprotein_PsaA-like"/>
</dbReference>
<dbReference type="GO" id="GO:0007155">
    <property type="term" value="P:cell adhesion"/>
    <property type="evidence" value="ECO:0007669"/>
    <property type="project" value="InterPro"/>
</dbReference>
<dbReference type="GO" id="GO:0046872">
    <property type="term" value="F:metal ion binding"/>
    <property type="evidence" value="ECO:0007669"/>
    <property type="project" value="InterPro"/>
</dbReference>
<keyword evidence="6" id="KW-1133">Transmembrane helix</keyword>
<name>A0A1V5ZIB0_9BACT</name>
<keyword evidence="3" id="KW-0732">Signal</keyword>
<evidence type="ECO:0000256" key="1">
    <source>
        <dbReference type="ARBA" id="ARBA00011028"/>
    </source>
</evidence>
<dbReference type="InterPro" id="IPR050492">
    <property type="entry name" value="Bact_metal-bind_prot9"/>
</dbReference>
<protein>
    <submittedName>
        <fullName evidence="7">High-affinity zinc uptake system binding-protein ZnuA</fullName>
    </submittedName>
</protein>
<evidence type="ECO:0000256" key="6">
    <source>
        <dbReference type="SAM" id="Phobius"/>
    </source>
</evidence>
<feature type="coiled-coil region" evidence="5">
    <location>
        <begin position="171"/>
        <end position="198"/>
    </location>
</feature>
<accession>A0A1V5ZIB0</accession>
<dbReference type="InterPro" id="IPR006129">
    <property type="entry name" value="AdhesinB"/>
</dbReference>
<evidence type="ECO:0000256" key="5">
    <source>
        <dbReference type="SAM" id="Coils"/>
    </source>
</evidence>
<dbReference type="AlphaFoldDB" id="A0A1V5ZIB0"/>
<dbReference type="GO" id="GO:0030001">
    <property type="term" value="P:metal ion transport"/>
    <property type="evidence" value="ECO:0007669"/>
    <property type="project" value="InterPro"/>
</dbReference>
<evidence type="ECO:0000313" key="7">
    <source>
        <dbReference type="EMBL" id="OQB39869.1"/>
    </source>
</evidence>
<dbReference type="PRINTS" id="PR00690">
    <property type="entry name" value="ADHESNFAMILY"/>
</dbReference>
<dbReference type="PANTHER" id="PTHR42953:SF3">
    <property type="entry name" value="HIGH-AFFINITY ZINC UPTAKE SYSTEM PROTEIN ZNUA"/>
    <property type="match status" value="1"/>
</dbReference>
<evidence type="ECO:0000256" key="2">
    <source>
        <dbReference type="ARBA" id="ARBA00022448"/>
    </source>
</evidence>
<keyword evidence="6" id="KW-0472">Membrane</keyword>
<comment type="caution">
    <text evidence="7">The sequence shown here is derived from an EMBL/GenBank/DDBJ whole genome shotgun (WGS) entry which is preliminary data.</text>
</comment>
<dbReference type="EMBL" id="MWDB01000070">
    <property type="protein sequence ID" value="OQB39869.1"/>
    <property type="molecule type" value="Genomic_DNA"/>
</dbReference>
<dbReference type="SUPFAM" id="SSF53807">
    <property type="entry name" value="Helical backbone' metal receptor"/>
    <property type="match status" value="1"/>
</dbReference>
<keyword evidence="5" id="KW-0175">Coiled coil</keyword>
<dbReference type="Proteomes" id="UP000485621">
    <property type="component" value="Unassembled WGS sequence"/>
</dbReference>
<keyword evidence="6" id="KW-0812">Transmembrane</keyword>
<dbReference type="Pfam" id="PF01297">
    <property type="entry name" value="ZnuA"/>
    <property type="match status" value="1"/>
</dbReference>
<gene>
    <name evidence="7" type="primary">znuA</name>
    <name evidence="7" type="ORF">BWY04_01508</name>
</gene>
<dbReference type="PANTHER" id="PTHR42953">
    <property type="entry name" value="HIGH-AFFINITY ZINC UPTAKE SYSTEM PROTEIN ZNUA-RELATED"/>
    <property type="match status" value="1"/>
</dbReference>
<organism evidence="7">
    <name type="scientific">candidate division CPR1 bacterium ADurb.Bin160</name>
    <dbReference type="NCBI Taxonomy" id="1852826"/>
    <lineage>
        <taxon>Bacteria</taxon>
        <taxon>candidate division CPR1</taxon>
    </lineage>
</organism>
<comment type="similarity">
    <text evidence="1 4">Belongs to the bacterial solute-binding protein 9 family.</text>
</comment>
<dbReference type="InterPro" id="IPR006127">
    <property type="entry name" value="ZnuA-like"/>
</dbReference>
<dbReference type="PRINTS" id="PR00691">
    <property type="entry name" value="ADHESINB"/>
</dbReference>
<evidence type="ECO:0000256" key="3">
    <source>
        <dbReference type="ARBA" id="ARBA00022729"/>
    </source>
</evidence>
<dbReference type="Gene3D" id="3.40.50.1980">
    <property type="entry name" value="Nitrogenase molybdenum iron protein domain"/>
    <property type="match status" value="2"/>
</dbReference>
<sequence length="317" mass="35960">MASHKKLLFLMALLIMVFIVIQFIPTKQTIDISEGNGKKIVITTTIFPVYDIAKQIAGDKASVKMILPPGVEVHSYDPSPKEVISFKKSKIFFYTSPYMETWVSKITPEISKNTVIINGSEGVEFINGDTHGHEGAGHIGLDPHIWLDPANMKIMADNFTEELIKIDQANSDYYSIRLEEYKKKLDELDREIQLSMNKFKVKTIIYGGHYAFGYFSKKYGLNHISPYKNFSPNSEPTPNDIKEMIEITKSSKAKYIFYEEMLSPKIAEIIANECKVSLLMLNGAHNVSKDDLKSGITYIDIMKKNLENLKKGLDLVE</sequence>
<proteinExistence type="inferred from homology"/>
<reference evidence="7" key="1">
    <citation type="submission" date="2017-02" db="EMBL/GenBank/DDBJ databases">
        <title>Delving into the versatile metabolic prowess of the omnipresent phylum Bacteroidetes.</title>
        <authorList>
            <person name="Nobu M.K."/>
            <person name="Mei R."/>
            <person name="Narihiro T."/>
            <person name="Kuroda K."/>
            <person name="Liu W.-T."/>
        </authorList>
    </citation>
    <scope>NUCLEOTIDE SEQUENCE</scope>
    <source>
        <strain evidence="7">ADurb.Bin160</strain>
    </source>
</reference>
<feature type="transmembrane region" description="Helical" evidence="6">
    <location>
        <begin position="7"/>
        <end position="24"/>
    </location>
</feature>
<keyword evidence="2 4" id="KW-0813">Transport</keyword>
<evidence type="ECO:0000256" key="4">
    <source>
        <dbReference type="RuleBase" id="RU003512"/>
    </source>
</evidence>